<name>A0A6J4PGU9_9ACTN</name>
<feature type="transmembrane region" description="Helical" evidence="2">
    <location>
        <begin position="124"/>
        <end position="147"/>
    </location>
</feature>
<keyword evidence="2" id="KW-0812">Transmembrane</keyword>
<organism evidence="3">
    <name type="scientific">uncultured Nocardioides sp</name>
    <dbReference type="NCBI Taxonomy" id="198441"/>
    <lineage>
        <taxon>Bacteria</taxon>
        <taxon>Bacillati</taxon>
        <taxon>Actinomycetota</taxon>
        <taxon>Actinomycetes</taxon>
        <taxon>Propionibacteriales</taxon>
        <taxon>Nocardioidaceae</taxon>
        <taxon>Nocardioides</taxon>
        <taxon>environmental samples</taxon>
    </lineage>
</organism>
<dbReference type="AlphaFoldDB" id="A0A6J4PGU9"/>
<feature type="compositionally biased region" description="Basic and acidic residues" evidence="1">
    <location>
        <begin position="1"/>
        <end position="22"/>
    </location>
</feature>
<reference evidence="3" key="1">
    <citation type="submission" date="2020-02" db="EMBL/GenBank/DDBJ databases">
        <authorList>
            <person name="Meier V. D."/>
        </authorList>
    </citation>
    <scope>NUCLEOTIDE SEQUENCE</scope>
    <source>
        <strain evidence="3">AVDCRST_MAG06</strain>
    </source>
</reference>
<protein>
    <recommendedName>
        <fullName evidence="4">Transmembrane protein (PGPGW)</fullName>
    </recommendedName>
</protein>
<dbReference type="Pfam" id="PF09656">
    <property type="entry name" value="PGPGW"/>
    <property type="match status" value="1"/>
</dbReference>
<feature type="region of interest" description="Disordered" evidence="1">
    <location>
        <begin position="1"/>
        <end position="26"/>
    </location>
</feature>
<evidence type="ECO:0008006" key="4">
    <source>
        <dbReference type="Google" id="ProtNLM"/>
    </source>
</evidence>
<evidence type="ECO:0000313" key="3">
    <source>
        <dbReference type="EMBL" id="CAA9415540.1"/>
    </source>
</evidence>
<keyword evidence="2" id="KW-0472">Membrane</keyword>
<dbReference type="InterPro" id="IPR019099">
    <property type="entry name" value="Uncharacterised_PGPGW_TM"/>
</dbReference>
<evidence type="ECO:0000256" key="2">
    <source>
        <dbReference type="SAM" id="Phobius"/>
    </source>
</evidence>
<evidence type="ECO:0000256" key="1">
    <source>
        <dbReference type="SAM" id="MobiDB-lite"/>
    </source>
</evidence>
<keyword evidence="2" id="KW-1133">Transmembrane helix</keyword>
<feature type="transmembrane region" description="Helical" evidence="2">
    <location>
        <begin position="54"/>
        <end position="76"/>
    </location>
</feature>
<dbReference type="EMBL" id="CADCUP010000211">
    <property type="protein sequence ID" value="CAA9415540.1"/>
    <property type="molecule type" value="Genomic_DNA"/>
</dbReference>
<proteinExistence type="predicted"/>
<accession>A0A6J4PGU9</accession>
<gene>
    <name evidence="3" type="ORF">AVDCRST_MAG06-3167</name>
</gene>
<dbReference type="RefSeq" id="WP_295661464.1">
    <property type="nucleotide sequence ID" value="NZ_CADCUP010000211.1"/>
</dbReference>
<sequence>MTTSDRRTTESELERPTRREAGCPDCTDGLGRAAPVEKHGWRDRIRSKPGLAQAWRIGVFVAGLLCVAVGFALAVLPGPLTIPPVLLGLWIWSTEFEWARRFFVTFKAKAKATWAHAKQHPASSVLITVGGLAAAAVAFWAVGHFAVVDRVKDAIGL</sequence>